<keyword evidence="8" id="KW-1185">Reference proteome</keyword>
<evidence type="ECO:0000259" key="6">
    <source>
        <dbReference type="Pfam" id="PF02897"/>
    </source>
</evidence>
<comment type="similarity">
    <text evidence="1">Belongs to the peptidase S9A family.</text>
</comment>
<dbReference type="PRINTS" id="PR00862">
    <property type="entry name" value="PROLIGOPTASE"/>
</dbReference>
<keyword evidence="3" id="KW-0378">Hydrolase</keyword>
<dbReference type="Gene3D" id="2.130.10.120">
    <property type="entry name" value="Prolyl oligopeptidase, N-terminal domain"/>
    <property type="match status" value="1"/>
</dbReference>
<dbReference type="PANTHER" id="PTHR11757">
    <property type="entry name" value="PROTEASE FAMILY S9A OLIGOPEPTIDASE"/>
    <property type="match status" value="1"/>
</dbReference>
<accession>A0A2A2EM07</accession>
<protein>
    <submittedName>
        <fullName evidence="7">Peptidase S9</fullName>
    </submittedName>
</protein>
<comment type="caution">
    <text evidence="7">The sequence shown here is derived from an EMBL/GenBank/DDBJ whole genome shotgun (WGS) entry which is preliminary data.</text>
</comment>
<dbReference type="Proteomes" id="UP000217986">
    <property type="component" value="Unassembled WGS sequence"/>
</dbReference>
<gene>
    <name evidence="7" type="ORF">B1400_0028</name>
</gene>
<dbReference type="Pfam" id="PF02897">
    <property type="entry name" value="Peptidase_S9_N"/>
    <property type="match status" value="1"/>
</dbReference>
<feature type="domain" description="Peptidase S9 prolyl oligopeptidase catalytic" evidence="5">
    <location>
        <begin position="626"/>
        <end position="857"/>
    </location>
</feature>
<keyword evidence="4" id="KW-0720">Serine protease</keyword>
<dbReference type="EMBL" id="MVOG01000002">
    <property type="protein sequence ID" value="PAU70224.1"/>
    <property type="molecule type" value="Genomic_DNA"/>
</dbReference>
<evidence type="ECO:0000313" key="8">
    <source>
        <dbReference type="Proteomes" id="UP000217986"/>
    </source>
</evidence>
<evidence type="ECO:0000256" key="2">
    <source>
        <dbReference type="ARBA" id="ARBA00022670"/>
    </source>
</evidence>
<dbReference type="Pfam" id="PF00326">
    <property type="entry name" value="Peptidase_S9"/>
    <property type="match status" value="1"/>
</dbReference>
<evidence type="ECO:0000256" key="1">
    <source>
        <dbReference type="ARBA" id="ARBA00005228"/>
    </source>
</evidence>
<dbReference type="SUPFAM" id="SSF53474">
    <property type="entry name" value="alpha/beta-Hydrolases"/>
    <property type="match status" value="1"/>
</dbReference>
<feature type="domain" description="Peptidase S9A N-terminal" evidence="6">
    <location>
        <begin position="70"/>
        <end position="354"/>
    </location>
</feature>
<reference evidence="7 8" key="1">
    <citation type="journal article" date="2017" name="ISME J.">
        <title>Unveiling bifidobacterial biogeography across the mammalian branch of the tree of life.</title>
        <authorList>
            <person name="Milani C."/>
            <person name="Mangifesta M."/>
            <person name="Mancabelli L."/>
            <person name="Lugli G.A."/>
            <person name="James K."/>
            <person name="Duranti S."/>
            <person name="Turroni F."/>
            <person name="Ferrario C."/>
            <person name="Ossiprandi M.C."/>
            <person name="van Sinderen D."/>
            <person name="Ventura M."/>
        </authorList>
    </citation>
    <scope>NUCLEOTIDE SEQUENCE [LARGE SCALE GENOMIC DNA]</scope>
    <source>
        <strain evidence="7 8">70</strain>
    </source>
</reference>
<organism evidence="7 8">
    <name type="scientific">Bifidobacterium italicum</name>
    <dbReference type="NCBI Taxonomy" id="1960968"/>
    <lineage>
        <taxon>Bacteria</taxon>
        <taxon>Bacillati</taxon>
        <taxon>Actinomycetota</taxon>
        <taxon>Actinomycetes</taxon>
        <taxon>Bifidobacteriales</taxon>
        <taxon>Bifidobacteriaceae</taxon>
        <taxon>Bifidobacterium</taxon>
    </lineage>
</organism>
<keyword evidence="2" id="KW-0645">Protease</keyword>
<dbReference type="Gene3D" id="3.40.50.1820">
    <property type="entry name" value="alpha/beta hydrolase"/>
    <property type="match status" value="1"/>
</dbReference>
<dbReference type="InterPro" id="IPR023302">
    <property type="entry name" value="Pept_S9A_N"/>
</dbReference>
<dbReference type="InterPro" id="IPR001375">
    <property type="entry name" value="Peptidase_S9_cat"/>
</dbReference>
<dbReference type="SUPFAM" id="SSF50993">
    <property type="entry name" value="Peptidase/esterase 'gauge' domain"/>
    <property type="match status" value="1"/>
</dbReference>
<evidence type="ECO:0000256" key="3">
    <source>
        <dbReference type="ARBA" id="ARBA00022801"/>
    </source>
</evidence>
<dbReference type="PANTHER" id="PTHR11757:SF19">
    <property type="entry name" value="PROLYL ENDOPEPTIDASE-LIKE"/>
    <property type="match status" value="1"/>
</dbReference>
<name>A0A2A2EM07_9BIFI</name>
<dbReference type="GO" id="GO:0004252">
    <property type="term" value="F:serine-type endopeptidase activity"/>
    <property type="evidence" value="ECO:0007669"/>
    <property type="project" value="InterPro"/>
</dbReference>
<dbReference type="InterPro" id="IPR051543">
    <property type="entry name" value="Serine_Peptidase_S9A"/>
</dbReference>
<dbReference type="AlphaFoldDB" id="A0A2A2EM07"/>
<dbReference type="InterPro" id="IPR002470">
    <property type="entry name" value="Peptidase_S9A"/>
</dbReference>
<dbReference type="InterPro" id="IPR029058">
    <property type="entry name" value="AB_hydrolase_fold"/>
</dbReference>
<evidence type="ECO:0000256" key="4">
    <source>
        <dbReference type="ARBA" id="ARBA00022825"/>
    </source>
</evidence>
<evidence type="ECO:0000259" key="5">
    <source>
        <dbReference type="Pfam" id="PF00326"/>
    </source>
</evidence>
<evidence type="ECO:0000313" key="7">
    <source>
        <dbReference type="EMBL" id="PAU70224.1"/>
    </source>
</evidence>
<proteinExistence type="inferred from homology"/>
<sequence length="867" mass="96768">MVDDYLITYAYILRSTWVDAAWRPTPGAVMDAGARPGSMVLLDLGRTGRMRAYNRRMTNEQNAQAAIPAPQAARIDSERNFHDDVFVDPYEWMRDKESPRLKQYVADENAYTESRMAHLGPLRDRLFEEFRSHVQETDMSVPTRMDGYWYYARTQEGKQYAVQCRLPVCDEDDWNPPEIDATQRPGELEGEQVILDANVEAQSHDFYRIGGMDISKDGRWLLLGVDTNGDERYDFTIREIATGRELPERFEGIAAACFTPDARYVFYTVLDEAQRPWLIRRHKVGTDVADDVDVYREEDERFWTGIGVSFDERHLVIGTGSKTTSEVLMLPVSDPEGEFTPFIPRREGVEYDVSFATFEGAGERGEDVPVAVVYHNATNPNFEIDVIDMRAHAAPYALGDGTMIACGSPYGCELGDAVIEGASAMPVGTPFDDPRNPQLLRGVRGLAIDGIALHRHFVALSYRADGLPRLAVMGKDAAADDFLHGRPWRFEAVTPPALDGDWTPRDVPAPALDGFDGEAGRLYSIGTTGNPSYDAPRMRYLFTSYTRPGELHELDTRDGADVLLKEATVLGGYDPRDYAERRVWVTARDGERIPVSLVYRRDAMRGRMPMFVIGYGAYEISSDPGFSIARLSLLDRGVLYAVPHVRGGGEMGRAWYENGRRLRKKHTFEDFVDVTAALQDCGLADPARTVANGGSAGGLLMGAVANMAPERYAGIEADVPFVDALTTMLDPSLPLTVTEWDEWGDPLHDAEAYRYMRDYSPYENAPMPEPAADGAAHAVWRDGEAVARYPKIFVTTSMNDSRVLVVEPLKWVARLQAAGLDALIRIEVEAGHGGGTGRYKQWRDVCYENAWCLEAMGAEELLESAVR</sequence>
<dbReference type="GO" id="GO:0006508">
    <property type="term" value="P:proteolysis"/>
    <property type="evidence" value="ECO:0007669"/>
    <property type="project" value="UniProtKB-KW"/>
</dbReference>